<dbReference type="Gene3D" id="1.20.5.1930">
    <property type="match status" value="1"/>
</dbReference>
<sequence>MSSARSESPLRASLRLALVQLGVVGAGLTALEIALFVHEGAGPVPALVGYALTGACYLAAGLVAWWRRPSGRTGALLCLCGLSLSASAASNIATTATAIVGTVLAQLPIGVLLHLLLAFPSGRLPDRFSRRLAVSGYVVTLVLPVPSYVFRPLPGVPPVLSVADRPDLAEAFARVTTAAGFVVVALSAFVLVRRMRVADRAQRRVLAAVSGYGILTILFLTSSSILTRFVDIDPATLFALQLTVMAGVPVAFLAGLLRGGFARTAEVEELGAWLGAAEGDRPQLRDALAATLGDPSLELLFWLPEQRCHADASGRPVALPPAGGARAAVEIDDVGAIVYDAVSLADPEPVRAAGRVVALAMERERLTAALLAGRAALRESRARIVESGDLERRRLARDLHDGLQARLVVLALRAGTLADRTAPPVDEQARAVRTDAETAIAELRGLVHGIMPALLVQRGLVAALRELVDRMPLPSTVRLPEEDARLPVTVETAAYFTVAEALSNAVKHAAARALWVSLTHDGGHLAVEVRDDGVGGAHLTGGGLRGIADRVDALGGRLDLLSPPGRGTRLRVELPCES</sequence>
<keyword evidence="3" id="KW-0597">Phosphoprotein</keyword>
<dbReference type="GO" id="GO:0046983">
    <property type="term" value="F:protein dimerization activity"/>
    <property type="evidence" value="ECO:0007669"/>
    <property type="project" value="InterPro"/>
</dbReference>
<evidence type="ECO:0000256" key="1">
    <source>
        <dbReference type="ARBA" id="ARBA00000085"/>
    </source>
</evidence>
<keyword evidence="7" id="KW-0067">ATP-binding</keyword>
<dbReference type="EC" id="2.7.13.3" evidence="2"/>
<dbReference type="Gene3D" id="3.30.565.10">
    <property type="entry name" value="Histidine kinase-like ATPase, C-terminal domain"/>
    <property type="match status" value="1"/>
</dbReference>
<feature type="transmembrane region" description="Helical" evidence="9">
    <location>
        <begin position="47"/>
        <end position="66"/>
    </location>
</feature>
<reference evidence="11 12" key="1">
    <citation type="submission" date="2016-10" db="EMBL/GenBank/DDBJ databases">
        <authorList>
            <person name="de Groot N.N."/>
        </authorList>
    </citation>
    <scope>NUCLEOTIDE SEQUENCE [LARGE SCALE GENOMIC DNA]</scope>
    <source>
        <strain evidence="11 12">CGMCC 4.3143</strain>
    </source>
</reference>
<comment type="catalytic activity">
    <reaction evidence="1">
        <text>ATP + protein L-histidine = ADP + protein N-phospho-L-histidine.</text>
        <dbReference type="EC" id="2.7.13.3"/>
    </reaction>
</comment>
<evidence type="ECO:0000256" key="6">
    <source>
        <dbReference type="ARBA" id="ARBA00022777"/>
    </source>
</evidence>
<dbReference type="InterPro" id="IPR011712">
    <property type="entry name" value="Sig_transdc_His_kin_sub3_dim/P"/>
</dbReference>
<dbReference type="AlphaFoldDB" id="A0A1G7XPP0"/>
<feature type="domain" description="Histidine kinase/HSP90-like ATPase" evidence="10">
    <location>
        <begin position="489"/>
        <end position="578"/>
    </location>
</feature>
<protein>
    <recommendedName>
        <fullName evidence="2">histidine kinase</fullName>
        <ecNumber evidence="2">2.7.13.3</ecNumber>
    </recommendedName>
</protein>
<name>A0A1G7XPP0_PSEOR</name>
<dbReference type="STRING" id="366584.SAMN05216377_11648"/>
<keyword evidence="9" id="KW-1133">Transmembrane helix</keyword>
<dbReference type="Proteomes" id="UP000198967">
    <property type="component" value="Unassembled WGS sequence"/>
</dbReference>
<feature type="transmembrane region" description="Helical" evidence="9">
    <location>
        <begin position="204"/>
        <end position="226"/>
    </location>
</feature>
<dbReference type="EMBL" id="FNBE01000016">
    <property type="protein sequence ID" value="SDG86148.1"/>
    <property type="molecule type" value="Genomic_DNA"/>
</dbReference>
<dbReference type="Pfam" id="PF07730">
    <property type="entry name" value="HisKA_3"/>
    <property type="match status" value="1"/>
</dbReference>
<dbReference type="InterPro" id="IPR036890">
    <property type="entry name" value="HATPase_C_sf"/>
</dbReference>
<keyword evidence="9" id="KW-0472">Membrane</keyword>
<dbReference type="InterPro" id="IPR003594">
    <property type="entry name" value="HATPase_dom"/>
</dbReference>
<evidence type="ECO:0000256" key="3">
    <source>
        <dbReference type="ARBA" id="ARBA00022553"/>
    </source>
</evidence>
<dbReference type="GO" id="GO:0000155">
    <property type="term" value="F:phosphorelay sensor kinase activity"/>
    <property type="evidence" value="ECO:0007669"/>
    <property type="project" value="InterPro"/>
</dbReference>
<organism evidence="11 12">
    <name type="scientific">Pseudonocardia oroxyli</name>
    <dbReference type="NCBI Taxonomy" id="366584"/>
    <lineage>
        <taxon>Bacteria</taxon>
        <taxon>Bacillati</taxon>
        <taxon>Actinomycetota</taxon>
        <taxon>Actinomycetes</taxon>
        <taxon>Pseudonocardiales</taxon>
        <taxon>Pseudonocardiaceae</taxon>
        <taxon>Pseudonocardia</taxon>
    </lineage>
</organism>
<keyword evidence="4" id="KW-0808">Transferase</keyword>
<keyword evidence="8" id="KW-0902">Two-component regulatory system</keyword>
<evidence type="ECO:0000259" key="10">
    <source>
        <dbReference type="SMART" id="SM00387"/>
    </source>
</evidence>
<dbReference type="PANTHER" id="PTHR24421">
    <property type="entry name" value="NITRATE/NITRITE SENSOR PROTEIN NARX-RELATED"/>
    <property type="match status" value="1"/>
</dbReference>
<feature type="transmembrane region" description="Helical" evidence="9">
    <location>
        <begin position="171"/>
        <end position="192"/>
    </location>
</feature>
<evidence type="ECO:0000256" key="8">
    <source>
        <dbReference type="ARBA" id="ARBA00023012"/>
    </source>
</evidence>
<dbReference type="Pfam" id="PF02518">
    <property type="entry name" value="HATPase_c"/>
    <property type="match status" value="1"/>
</dbReference>
<dbReference type="InterPro" id="IPR050482">
    <property type="entry name" value="Sensor_HK_TwoCompSys"/>
</dbReference>
<keyword evidence="9" id="KW-0812">Transmembrane</keyword>
<keyword evidence="5" id="KW-0547">Nucleotide-binding</keyword>
<feature type="transmembrane region" description="Helical" evidence="9">
    <location>
        <begin position="73"/>
        <end position="93"/>
    </location>
</feature>
<evidence type="ECO:0000313" key="11">
    <source>
        <dbReference type="EMBL" id="SDG86148.1"/>
    </source>
</evidence>
<feature type="transmembrane region" description="Helical" evidence="9">
    <location>
        <begin position="99"/>
        <end position="120"/>
    </location>
</feature>
<gene>
    <name evidence="11" type="ORF">SAMN05216377_11648</name>
</gene>
<keyword evidence="6 11" id="KW-0418">Kinase</keyword>
<evidence type="ECO:0000256" key="7">
    <source>
        <dbReference type="ARBA" id="ARBA00022840"/>
    </source>
</evidence>
<evidence type="ECO:0000256" key="4">
    <source>
        <dbReference type="ARBA" id="ARBA00022679"/>
    </source>
</evidence>
<evidence type="ECO:0000313" key="12">
    <source>
        <dbReference type="Proteomes" id="UP000198967"/>
    </source>
</evidence>
<dbReference type="CDD" id="cd16917">
    <property type="entry name" value="HATPase_UhpB-NarQ-NarX-like"/>
    <property type="match status" value="1"/>
</dbReference>
<dbReference type="GO" id="GO:0016020">
    <property type="term" value="C:membrane"/>
    <property type="evidence" value="ECO:0007669"/>
    <property type="project" value="InterPro"/>
</dbReference>
<dbReference type="OrthoDB" id="5241729at2"/>
<keyword evidence="12" id="KW-1185">Reference proteome</keyword>
<proteinExistence type="predicted"/>
<dbReference type="GO" id="GO:0005524">
    <property type="term" value="F:ATP binding"/>
    <property type="evidence" value="ECO:0007669"/>
    <property type="project" value="UniProtKB-KW"/>
</dbReference>
<dbReference type="SUPFAM" id="SSF55874">
    <property type="entry name" value="ATPase domain of HSP90 chaperone/DNA topoisomerase II/histidine kinase"/>
    <property type="match status" value="1"/>
</dbReference>
<dbReference type="PANTHER" id="PTHR24421:SF10">
    <property type="entry name" value="NITRATE_NITRITE SENSOR PROTEIN NARQ"/>
    <property type="match status" value="1"/>
</dbReference>
<evidence type="ECO:0000256" key="2">
    <source>
        <dbReference type="ARBA" id="ARBA00012438"/>
    </source>
</evidence>
<feature type="transmembrane region" description="Helical" evidence="9">
    <location>
        <begin position="238"/>
        <end position="257"/>
    </location>
</feature>
<evidence type="ECO:0000256" key="5">
    <source>
        <dbReference type="ARBA" id="ARBA00022741"/>
    </source>
</evidence>
<accession>A0A1G7XPP0</accession>
<feature type="transmembrane region" description="Helical" evidence="9">
    <location>
        <begin position="12"/>
        <end position="35"/>
    </location>
</feature>
<dbReference type="SMART" id="SM00387">
    <property type="entry name" value="HATPase_c"/>
    <property type="match status" value="1"/>
</dbReference>
<evidence type="ECO:0000256" key="9">
    <source>
        <dbReference type="SAM" id="Phobius"/>
    </source>
</evidence>
<feature type="transmembrane region" description="Helical" evidence="9">
    <location>
        <begin position="132"/>
        <end position="151"/>
    </location>
</feature>
<dbReference type="RefSeq" id="WP_093088472.1">
    <property type="nucleotide sequence ID" value="NZ_FNBE01000016.1"/>
</dbReference>